<dbReference type="Gene3D" id="1.10.1790.10">
    <property type="entry name" value="PRD domain"/>
    <property type="match status" value="2"/>
</dbReference>
<proteinExistence type="predicted"/>
<dbReference type="Pfam" id="PF00359">
    <property type="entry name" value="PTS_EIIA_2"/>
    <property type="match status" value="1"/>
</dbReference>
<dbReference type="PANTHER" id="PTHR30185">
    <property type="entry name" value="CRYPTIC BETA-GLUCOSIDE BGL OPERON ANTITERMINATOR"/>
    <property type="match status" value="1"/>
</dbReference>
<dbReference type="GO" id="GO:0006355">
    <property type="term" value="P:regulation of DNA-templated transcription"/>
    <property type="evidence" value="ECO:0007669"/>
    <property type="project" value="InterPro"/>
</dbReference>
<dbReference type="GO" id="GO:0009401">
    <property type="term" value="P:phosphoenolpyruvate-dependent sugar phosphotransferase system"/>
    <property type="evidence" value="ECO:0007669"/>
    <property type="project" value="InterPro"/>
</dbReference>
<dbReference type="Gene3D" id="3.40.50.2300">
    <property type="match status" value="1"/>
</dbReference>
<dbReference type="InterPro" id="IPR013011">
    <property type="entry name" value="PTS_EIIB_2"/>
</dbReference>
<evidence type="ECO:0000313" key="9">
    <source>
        <dbReference type="EMBL" id="SHF13228.1"/>
    </source>
</evidence>
<dbReference type="InterPro" id="IPR003501">
    <property type="entry name" value="PTS_EIIB_2/3"/>
</dbReference>
<name>A0A1M4Z5J8_9CLOT</name>
<evidence type="ECO:0000256" key="1">
    <source>
        <dbReference type="ARBA" id="ARBA00022679"/>
    </source>
</evidence>
<dbReference type="InterPro" id="IPR036388">
    <property type="entry name" value="WH-like_DNA-bd_sf"/>
</dbReference>
<evidence type="ECO:0000259" key="6">
    <source>
        <dbReference type="PROSITE" id="PS51094"/>
    </source>
</evidence>
<dbReference type="Pfam" id="PF00874">
    <property type="entry name" value="PRD"/>
    <property type="match status" value="2"/>
</dbReference>
<dbReference type="PROSITE" id="PS51372">
    <property type="entry name" value="PRD_2"/>
    <property type="match status" value="2"/>
</dbReference>
<dbReference type="PROSITE" id="PS51099">
    <property type="entry name" value="PTS_EIIB_TYPE_2"/>
    <property type="match status" value="1"/>
</dbReference>
<dbReference type="InterPro" id="IPR050661">
    <property type="entry name" value="BglG_antiterminators"/>
</dbReference>
<dbReference type="CDD" id="cd05568">
    <property type="entry name" value="PTS_IIB_bgl_like"/>
    <property type="match status" value="1"/>
</dbReference>
<feature type="domain" description="PTS EIIB type-2" evidence="7">
    <location>
        <begin position="414"/>
        <end position="504"/>
    </location>
</feature>
<dbReference type="PANTHER" id="PTHR30185:SF13">
    <property type="entry name" value="LICABCH OPERON REGULATOR-RELATED"/>
    <property type="match status" value="1"/>
</dbReference>
<keyword evidence="5" id="KW-0804">Transcription</keyword>
<dbReference type="Gene3D" id="1.10.10.10">
    <property type="entry name" value="Winged helix-like DNA-binding domain superfamily/Winged helix DNA-binding domain"/>
    <property type="match status" value="2"/>
</dbReference>
<dbReference type="SUPFAM" id="SSF63520">
    <property type="entry name" value="PTS-regulatory domain, PRD"/>
    <property type="match status" value="2"/>
</dbReference>
<dbReference type="GO" id="GO:0008982">
    <property type="term" value="F:protein-N(PI)-phosphohistidine-sugar phosphotransferase activity"/>
    <property type="evidence" value="ECO:0007669"/>
    <property type="project" value="InterPro"/>
</dbReference>
<evidence type="ECO:0000259" key="7">
    <source>
        <dbReference type="PROSITE" id="PS51099"/>
    </source>
</evidence>
<dbReference type="Pfam" id="PF02302">
    <property type="entry name" value="PTS_IIB"/>
    <property type="match status" value="1"/>
</dbReference>
<dbReference type="STRING" id="1533.SAMN05443638_13714"/>
<dbReference type="AlphaFoldDB" id="A0A1M4Z5J8"/>
<keyword evidence="2" id="KW-0677">Repeat</keyword>
<accession>A0A1M4Z5J8</accession>
<dbReference type="InterPro" id="IPR036634">
    <property type="entry name" value="PRD_sf"/>
</dbReference>
<dbReference type="PROSITE" id="PS00372">
    <property type="entry name" value="PTS_EIIA_TYPE_2_HIS"/>
    <property type="match status" value="1"/>
</dbReference>
<dbReference type="InterPro" id="IPR002178">
    <property type="entry name" value="PTS_EIIA_type-2_dom"/>
</dbReference>
<dbReference type="InterPro" id="IPR036095">
    <property type="entry name" value="PTS_EIIB-like_sf"/>
</dbReference>
<keyword evidence="3" id="KW-0805">Transcription regulation</keyword>
<gene>
    <name evidence="9" type="ORF">SAMN05443638_13714</name>
</gene>
<protein>
    <submittedName>
        <fullName evidence="9">Transcriptional antiterminator, BglG family</fullName>
    </submittedName>
</protein>
<dbReference type="SUPFAM" id="SSF52794">
    <property type="entry name" value="PTS system IIB component-like"/>
    <property type="match status" value="1"/>
</dbReference>
<feature type="domain" description="PTS EIIA type-2" evidence="6">
    <location>
        <begin position="508"/>
        <end position="644"/>
    </location>
</feature>
<dbReference type="CDD" id="cd00211">
    <property type="entry name" value="PTS_IIA_fru"/>
    <property type="match status" value="1"/>
</dbReference>
<feature type="domain" description="PRD" evidence="8">
    <location>
        <begin position="192"/>
        <end position="295"/>
    </location>
</feature>
<dbReference type="InterPro" id="IPR013196">
    <property type="entry name" value="HTH_11"/>
</dbReference>
<dbReference type="Pfam" id="PF08279">
    <property type="entry name" value="HTH_11"/>
    <property type="match status" value="1"/>
</dbReference>
<organism evidence="9 10">
    <name type="scientific">Clostridium fallax</name>
    <dbReference type="NCBI Taxonomy" id="1533"/>
    <lineage>
        <taxon>Bacteria</taxon>
        <taxon>Bacillati</taxon>
        <taxon>Bacillota</taxon>
        <taxon>Clostridia</taxon>
        <taxon>Eubacteriales</taxon>
        <taxon>Clostridiaceae</taxon>
        <taxon>Clostridium</taxon>
    </lineage>
</organism>
<dbReference type="InterPro" id="IPR011608">
    <property type="entry name" value="PRD"/>
</dbReference>
<dbReference type="OrthoDB" id="3175596at2"/>
<dbReference type="InterPro" id="IPR007737">
    <property type="entry name" value="Mga_HTH"/>
</dbReference>
<reference evidence="9 10" key="1">
    <citation type="submission" date="2016-11" db="EMBL/GenBank/DDBJ databases">
        <authorList>
            <person name="Jaros S."/>
            <person name="Januszkiewicz K."/>
            <person name="Wedrychowicz H."/>
        </authorList>
    </citation>
    <scope>NUCLEOTIDE SEQUENCE [LARGE SCALE GENOMIC DNA]</scope>
    <source>
        <strain evidence="9 10">DSM 2631</strain>
    </source>
</reference>
<dbReference type="Pfam" id="PF05043">
    <property type="entry name" value="Mga"/>
    <property type="match status" value="1"/>
</dbReference>
<sequence length="644" mass="74787">MIYDFLNIRQEKILKILINSDDSITGDKLAKSVEISRKTLQKEIPAINSFIKNYKCNIISSRGVGYKFEKEDFNLYLSLEKFLNKKEALMEEKDLRIKTIISTLALISVCYGKGSIKIEELADKLYVSTSTIKNDIKEVKDILKDYDLEISRNGNSGIKIIGDERKIRSFISDYFVRKNSKDVNNEIKGLLGDYNDYFPLVASNVLETLEKFNINITDLGFNNLCTHILITLYRIKNNKIVSYDAEPINFKENEHKAAEFLKNCIENNFHIKFPKSEVIYLYQHLVAQKRLYIDKDFIQSREDRKIIDWIRMCNEDIYSYTGIDFNSDDILSKGLFTHLRSAFNRINYGMNIKNFMLEDIKKNYPFAFEIATYFAKSLNKFYEKEINENEVGFIALHFGGAIERLRVENKVKKYKTIVVCATGVGTSILVKAKLESKFSDVLEIVGFYPAFKLKSIDLSKYDFIITTIPLKTYDIPVIQVSPILLDDDCNKINRFIRSKIYNISKLSNLFKEEIFFKDLSFKNKKEAIEYMSSQMLNLGYIDENMKNSFIEREDMGTTEIGNFVAIPHGIKGEVYKEAIGVAILNEPIEWQYGKVQLIFMLCLKKGQVNKNEELFAELYRNLDSEEKVLNIIESKDLSNLCKNY</sequence>
<evidence type="ECO:0000313" key="10">
    <source>
        <dbReference type="Proteomes" id="UP000184035"/>
    </source>
</evidence>
<dbReference type="PROSITE" id="PS51094">
    <property type="entry name" value="PTS_EIIA_TYPE_2"/>
    <property type="match status" value="1"/>
</dbReference>
<dbReference type="SUPFAM" id="SSF55804">
    <property type="entry name" value="Phoshotransferase/anion transport protein"/>
    <property type="match status" value="1"/>
</dbReference>
<evidence type="ECO:0000256" key="4">
    <source>
        <dbReference type="ARBA" id="ARBA00023159"/>
    </source>
</evidence>
<dbReference type="EMBL" id="FQVM01000037">
    <property type="protein sequence ID" value="SHF13228.1"/>
    <property type="molecule type" value="Genomic_DNA"/>
</dbReference>
<dbReference type="Proteomes" id="UP000184035">
    <property type="component" value="Unassembled WGS sequence"/>
</dbReference>
<dbReference type="RefSeq" id="WP_072897655.1">
    <property type="nucleotide sequence ID" value="NZ_FQVM01000037.1"/>
</dbReference>
<dbReference type="InterPro" id="IPR016152">
    <property type="entry name" value="PTrfase/Anion_transptr"/>
</dbReference>
<keyword evidence="4" id="KW-0010">Activator</keyword>
<dbReference type="Gene3D" id="3.40.930.10">
    <property type="entry name" value="Mannitol-specific EII, Chain A"/>
    <property type="match status" value="1"/>
</dbReference>
<keyword evidence="10" id="KW-1185">Reference proteome</keyword>
<evidence type="ECO:0000256" key="2">
    <source>
        <dbReference type="ARBA" id="ARBA00022737"/>
    </source>
</evidence>
<evidence type="ECO:0000259" key="8">
    <source>
        <dbReference type="PROSITE" id="PS51372"/>
    </source>
</evidence>
<evidence type="ECO:0000256" key="3">
    <source>
        <dbReference type="ARBA" id="ARBA00023015"/>
    </source>
</evidence>
<evidence type="ECO:0000256" key="5">
    <source>
        <dbReference type="ARBA" id="ARBA00023163"/>
    </source>
</evidence>
<feature type="domain" description="PRD" evidence="8">
    <location>
        <begin position="301"/>
        <end position="408"/>
    </location>
</feature>
<keyword evidence="1" id="KW-0808">Transferase</keyword>